<evidence type="ECO:0000313" key="3">
    <source>
        <dbReference type="Proteomes" id="UP001054945"/>
    </source>
</evidence>
<reference evidence="2 3" key="1">
    <citation type="submission" date="2021-06" db="EMBL/GenBank/DDBJ databases">
        <title>Caerostris extrusa draft genome.</title>
        <authorList>
            <person name="Kono N."/>
            <person name="Arakawa K."/>
        </authorList>
    </citation>
    <scope>NUCLEOTIDE SEQUENCE [LARGE SCALE GENOMIC DNA]</scope>
</reference>
<protein>
    <submittedName>
        <fullName evidence="2">Uncharacterized protein</fullName>
    </submittedName>
</protein>
<dbReference type="Proteomes" id="UP001054945">
    <property type="component" value="Unassembled WGS sequence"/>
</dbReference>
<organism evidence="2 3">
    <name type="scientific">Caerostris extrusa</name>
    <name type="common">Bark spider</name>
    <name type="synonym">Caerostris bankana</name>
    <dbReference type="NCBI Taxonomy" id="172846"/>
    <lineage>
        <taxon>Eukaryota</taxon>
        <taxon>Metazoa</taxon>
        <taxon>Ecdysozoa</taxon>
        <taxon>Arthropoda</taxon>
        <taxon>Chelicerata</taxon>
        <taxon>Arachnida</taxon>
        <taxon>Araneae</taxon>
        <taxon>Araneomorphae</taxon>
        <taxon>Entelegynae</taxon>
        <taxon>Araneoidea</taxon>
        <taxon>Araneidae</taxon>
        <taxon>Caerostris</taxon>
    </lineage>
</organism>
<comment type="caution">
    <text evidence="2">The sequence shown here is derived from an EMBL/GenBank/DDBJ whole genome shotgun (WGS) entry which is preliminary data.</text>
</comment>
<dbReference type="EMBL" id="BPLR01008807">
    <property type="protein sequence ID" value="GIY27349.1"/>
    <property type="molecule type" value="Genomic_DNA"/>
</dbReference>
<gene>
    <name evidence="2" type="ORF">CEXT_537231</name>
</gene>
<proteinExistence type="predicted"/>
<dbReference type="AlphaFoldDB" id="A0AAV4S071"/>
<evidence type="ECO:0000313" key="2">
    <source>
        <dbReference type="EMBL" id="GIY27349.1"/>
    </source>
</evidence>
<name>A0AAV4S071_CAEEX</name>
<accession>A0AAV4S071</accession>
<sequence length="67" mass="7466">MQGMCHSVGRDRGVCRVTGFWSQEELLYMRFHPPLPPKGKFKTTPEGGKEVKSGKAKENSEKTGKQG</sequence>
<keyword evidence="3" id="KW-1185">Reference proteome</keyword>
<evidence type="ECO:0000256" key="1">
    <source>
        <dbReference type="SAM" id="MobiDB-lite"/>
    </source>
</evidence>
<feature type="compositionally biased region" description="Basic and acidic residues" evidence="1">
    <location>
        <begin position="47"/>
        <end position="67"/>
    </location>
</feature>
<feature type="region of interest" description="Disordered" evidence="1">
    <location>
        <begin position="31"/>
        <end position="67"/>
    </location>
</feature>